<reference evidence="1 2" key="1">
    <citation type="journal article" date="2018" name="Nat. Ecol. Evol.">
        <title>Pezizomycetes genomes reveal the molecular basis of ectomycorrhizal truffle lifestyle.</title>
        <authorList>
            <person name="Murat C."/>
            <person name="Payen T."/>
            <person name="Noel B."/>
            <person name="Kuo A."/>
            <person name="Morin E."/>
            <person name="Chen J."/>
            <person name="Kohler A."/>
            <person name="Krizsan K."/>
            <person name="Balestrini R."/>
            <person name="Da Silva C."/>
            <person name="Montanini B."/>
            <person name="Hainaut M."/>
            <person name="Levati E."/>
            <person name="Barry K.W."/>
            <person name="Belfiori B."/>
            <person name="Cichocki N."/>
            <person name="Clum A."/>
            <person name="Dockter R.B."/>
            <person name="Fauchery L."/>
            <person name="Guy J."/>
            <person name="Iotti M."/>
            <person name="Le Tacon F."/>
            <person name="Lindquist E.A."/>
            <person name="Lipzen A."/>
            <person name="Malagnac F."/>
            <person name="Mello A."/>
            <person name="Molinier V."/>
            <person name="Miyauchi S."/>
            <person name="Poulain J."/>
            <person name="Riccioni C."/>
            <person name="Rubini A."/>
            <person name="Sitrit Y."/>
            <person name="Splivallo R."/>
            <person name="Traeger S."/>
            <person name="Wang M."/>
            <person name="Zifcakova L."/>
            <person name="Wipf D."/>
            <person name="Zambonelli A."/>
            <person name="Paolocci F."/>
            <person name="Nowrousian M."/>
            <person name="Ottonello S."/>
            <person name="Baldrian P."/>
            <person name="Spatafora J.W."/>
            <person name="Henrissat B."/>
            <person name="Nagy L.G."/>
            <person name="Aury J.M."/>
            <person name="Wincker P."/>
            <person name="Grigoriev I.V."/>
            <person name="Bonfante P."/>
            <person name="Martin F.M."/>
        </authorList>
    </citation>
    <scope>NUCLEOTIDE SEQUENCE [LARGE SCALE GENOMIC DNA]</scope>
    <source>
        <strain evidence="1 2">RN42</strain>
    </source>
</reference>
<sequence>MDSEPVINVASTNAKSDCISNEQQVKVINSDHNRAPASRFGHTILFTGSEPFASFSGEQREMMANMTALPYVYRHTVVSRSAHVLLMSDGFGVASQPVSTATGSLVLRDRKTGVQFLLVNSHALSAKKEAIVYNPQQPIAVHSPSTEMLAIKIRILADQEFPDTDWIQE</sequence>
<keyword evidence="2" id="KW-1185">Reference proteome</keyword>
<proteinExistence type="predicted"/>
<gene>
    <name evidence="1" type="ORF">BJ508DRAFT_313444</name>
</gene>
<dbReference type="AlphaFoldDB" id="A0A3N4HLM9"/>
<evidence type="ECO:0000313" key="2">
    <source>
        <dbReference type="Proteomes" id="UP000275078"/>
    </source>
</evidence>
<name>A0A3N4HLM9_ASCIM</name>
<evidence type="ECO:0000313" key="1">
    <source>
        <dbReference type="EMBL" id="RPA73806.1"/>
    </source>
</evidence>
<dbReference type="Proteomes" id="UP000275078">
    <property type="component" value="Unassembled WGS sequence"/>
</dbReference>
<protein>
    <submittedName>
        <fullName evidence="1">Uncharacterized protein</fullName>
    </submittedName>
</protein>
<dbReference type="EMBL" id="ML119810">
    <property type="protein sequence ID" value="RPA73806.1"/>
    <property type="molecule type" value="Genomic_DNA"/>
</dbReference>
<organism evidence="1 2">
    <name type="scientific">Ascobolus immersus RN42</name>
    <dbReference type="NCBI Taxonomy" id="1160509"/>
    <lineage>
        <taxon>Eukaryota</taxon>
        <taxon>Fungi</taxon>
        <taxon>Dikarya</taxon>
        <taxon>Ascomycota</taxon>
        <taxon>Pezizomycotina</taxon>
        <taxon>Pezizomycetes</taxon>
        <taxon>Pezizales</taxon>
        <taxon>Ascobolaceae</taxon>
        <taxon>Ascobolus</taxon>
    </lineage>
</organism>
<accession>A0A3N4HLM9</accession>